<comment type="caution">
    <text evidence="2">The sequence shown here is derived from an EMBL/GenBank/DDBJ whole genome shotgun (WGS) entry which is preliminary data.</text>
</comment>
<feature type="non-terminal residue" evidence="2">
    <location>
        <position position="1"/>
    </location>
</feature>
<dbReference type="EMBL" id="CAJVCH010120469">
    <property type="protein sequence ID" value="CAG7725325.1"/>
    <property type="molecule type" value="Genomic_DNA"/>
</dbReference>
<keyword evidence="1" id="KW-0472">Membrane</keyword>
<keyword evidence="3" id="KW-1185">Reference proteome</keyword>
<accession>A0A8J2K0B9</accession>
<organism evidence="2 3">
    <name type="scientific">Allacma fusca</name>
    <dbReference type="NCBI Taxonomy" id="39272"/>
    <lineage>
        <taxon>Eukaryota</taxon>
        <taxon>Metazoa</taxon>
        <taxon>Ecdysozoa</taxon>
        <taxon>Arthropoda</taxon>
        <taxon>Hexapoda</taxon>
        <taxon>Collembola</taxon>
        <taxon>Symphypleona</taxon>
        <taxon>Sminthuridae</taxon>
        <taxon>Allacma</taxon>
    </lineage>
</organism>
<gene>
    <name evidence="2" type="ORF">AFUS01_LOCUS14289</name>
</gene>
<protein>
    <recommendedName>
        <fullName evidence="4">C-type lectin domain-containing protein</fullName>
    </recommendedName>
</protein>
<proteinExistence type="predicted"/>
<keyword evidence="1" id="KW-0812">Transmembrane</keyword>
<sequence>MGLNRYFGFFKWKSYIVVRLLLTTIPIIIYIYLNSYFEGSQSSPVLFQPLTVVNRSKRSGLIEPLNTEPIEIINLVPGRFWIYKRRATWQDADKFCEKDSRALAAFVDREDAVMVIDKIYEISHFSKEYDWKRKKEEMGLDRNYWMGLFDFGHE</sequence>
<reference evidence="2" key="1">
    <citation type="submission" date="2021-06" db="EMBL/GenBank/DDBJ databases">
        <authorList>
            <person name="Hodson N. C."/>
            <person name="Mongue J. A."/>
            <person name="Jaron S. K."/>
        </authorList>
    </citation>
    <scope>NUCLEOTIDE SEQUENCE</scope>
</reference>
<evidence type="ECO:0000313" key="2">
    <source>
        <dbReference type="EMBL" id="CAG7725325.1"/>
    </source>
</evidence>
<dbReference type="CDD" id="cd00037">
    <property type="entry name" value="CLECT"/>
    <property type="match status" value="1"/>
</dbReference>
<evidence type="ECO:0008006" key="4">
    <source>
        <dbReference type="Google" id="ProtNLM"/>
    </source>
</evidence>
<keyword evidence="1" id="KW-1133">Transmembrane helix</keyword>
<dbReference type="Proteomes" id="UP000708208">
    <property type="component" value="Unassembled WGS sequence"/>
</dbReference>
<name>A0A8J2K0B9_9HEXA</name>
<evidence type="ECO:0000313" key="3">
    <source>
        <dbReference type="Proteomes" id="UP000708208"/>
    </source>
</evidence>
<feature type="transmembrane region" description="Helical" evidence="1">
    <location>
        <begin position="12"/>
        <end position="33"/>
    </location>
</feature>
<evidence type="ECO:0000256" key="1">
    <source>
        <dbReference type="SAM" id="Phobius"/>
    </source>
</evidence>
<dbReference type="AlphaFoldDB" id="A0A8J2K0B9"/>